<evidence type="ECO:0000313" key="2">
    <source>
        <dbReference type="EMBL" id="TXD89105.1"/>
    </source>
</evidence>
<dbReference type="GO" id="GO:0016491">
    <property type="term" value="F:oxidoreductase activity"/>
    <property type="evidence" value="ECO:0007669"/>
    <property type="project" value="InterPro"/>
</dbReference>
<gene>
    <name evidence="2" type="ORF">ESY86_10060</name>
</gene>
<accession>A0A5C6ZIS1</accession>
<keyword evidence="3" id="KW-1185">Reference proteome</keyword>
<dbReference type="SUPFAM" id="SSF52833">
    <property type="entry name" value="Thioredoxin-like"/>
    <property type="match status" value="1"/>
</dbReference>
<dbReference type="RefSeq" id="WP_147086459.1">
    <property type="nucleotide sequence ID" value="NZ_VORM01000007.1"/>
</dbReference>
<reference evidence="2 3" key="1">
    <citation type="submission" date="2019-08" db="EMBL/GenBank/DDBJ databases">
        <title>Genomes of Subsaximicrobium wynnwilliamsii strains.</title>
        <authorList>
            <person name="Bowman J.P."/>
        </authorList>
    </citation>
    <scope>NUCLEOTIDE SEQUENCE [LARGE SCALE GENOMIC DNA]</scope>
    <source>
        <strain evidence="2 3">2-80-2</strain>
    </source>
</reference>
<dbReference type="AlphaFoldDB" id="A0A5C6ZIS1"/>
<comment type="caution">
    <text evidence="2">The sequence shown here is derived from an EMBL/GenBank/DDBJ whole genome shotgun (WGS) entry which is preliminary data.</text>
</comment>
<dbReference type="Proteomes" id="UP000321578">
    <property type="component" value="Unassembled WGS sequence"/>
</dbReference>
<protein>
    <submittedName>
        <fullName evidence="2">TlpA family protein disulfide reductase</fullName>
    </submittedName>
</protein>
<dbReference type="InterPro" id="IPR036249">
    <property type="entry name" value="Thioredoxin-like_sf"/>
</dbReference>
<dbReference type="InterPro" id="IPR000866">
    <property type="entry name" value="AhpC/TSA"/>
</dbReference>
<proteinExistence type="predicted"/>
<dbReference type="EMBL" id="VORO01000009">
    <property type="protein sequence ID" value="TXD89105.1"/>
    <property type="molecule type" value="Genomic_DNA"/>
</dbReference>
<evidence type="ECO:0000259" key="1">
    <source>
        <dbReference type="PROSITE" id="PS51352"/>
    </source>
</evidence>
<evidence type="ECO:0000313" key="3">
    <source>
        <dbReference type="Proteomes" id="UP000321578"/>
    </source>
</evidence>
<dbReference type="PROSITE" id="PS51352">
    <property type="entry name" value="THIOREDOXIN_2"/>
    <property type="match status" value="1"/>
</dbReference>
<dbReference type="GO" id="GO:0016209">
    <property type="term" value="F:antioxidant activity"/>
    <property type="evidence" value="ECO:0007669"/>
    <property type="project" value="InterPro"/>
</dbReference>
<dbReference type="Gene3D" id="3.40.30.10">
    <property type="entry name" value="Glutaredoxin"/>
    <property type="match status" value="1"/>
</dbReference>
<feature type="domain" description="Thioredoxin" evidence="1">
    <location>
        <begin position="37"/>
        <end position="177"/>
    </location>
</feature>
<organism evidence="2 3">
    <name type="scientific">Subsaximicrobium wynnwilliamsii</name>
    <dbReference type="NCBI Taxonomy" id="291179"/>
    <lineage>
        <taxon>Bacteria</taxon>
        <taxon>Pseudomonadati</taxon>
        <taxon>Bacteroidota</taxon>
        <taxon>Flavobacteriia</taxon>
        <taxon>Flavobacteriales</taxon>
        <taxon>Flavobacteriaceae</taxon>
        <taxon>Subsaximicrobium</taxon>
    </lineage>
</organism>
<dbReference type="CDD" id="cd02966">
    <property type="entry name" value="TlpA_like_family"/>
    <property type="match status" value="1"/>
</dbReference>
<sequence length="179" mass="20470">MTRKKILLFITLFVVLGTLSYLSYSVIVKAKEKKLTANRLQIIPEFQFEDLKSSTFTNASLQENKAAIFVYFNTQCDYCQHEAQSISERLDELTNVQFIFVSTEDIETIKQFSENHNLNHQPNITFVHDNTDIFSTKFGATAMPYLLIYDKDQQLIKKHKGQLNANGILKALIPAKAGI</sequence>
<dbReference type="Pfam" id="PF00578">
    <property type="entry name" value="AhpC-TSA"/>
    <property type="match status" value="1"/>
</dbReference>
<dbReference type="OrthoDB" id="662072at2"/>
<dbReference type="PANTHER" id="PTHR42852:SF17">
    <property type="entry name" value="THIOREDOXIN-LIKE PROTEIN HI_1115"/>
    <property type="match status" value="1"/>
</dbReference>
<dbReference type="InterPro" id="IPR013766">
    <property type="entry name" value="Thioredoxin_domain"/>
</dbReference>
<name>A0A5C6ZIS1_9FLAO</name>
<dbReference type="PANTHER" id="PTHR42852">
    <property type="entry name" value="THIOL:DISULFIDE INTERCHANGE PROTEIN DSBE"/>
    <property type="match status" value="1"/>
</dbReference>
<dbReference type="InterPro" id="IPR050553">
    <property type="entry name" value="Thioredoxin_ResA/DsbE_sf"/>
</dbReference>